<feature type="compositionally biased region" description="Low complexity" evidence="1">
    <location>
        <begin position="165"/>
        <end position="191"/>
    </location>
</feature>
<dbReference type="Proteomes" id="UP001148786">
    <property type="component" value="Unassembled WGS sequence"/>
</dbReference>
<sequence>MLGVDLSLAPGESRTYTYTIRLPDNLPPTFKGKALKFSYELVVGTCRAGPPGSGGGMGANSISRVMKVPIRVYNHVSVSRSLRPYDILWPVSKRQDVGMPGTEAKVVESMPEMQKGLLQIPRMPSSSSSSSIPSSNTLESIRDYARSLLASLPDAREEQSKSDPDSPSSPLANDGAKANGENNGNTNGNGNAKRRSILRPEEMRRTESEREKEAEGGLTGCREAVEILTRNPKKASYDVNKDGVKVAVLTFTKSAYRLGETITGIVELNERSSRARVLKVGLCNPRVP</sequence>
<feature type="compositionally biased region" description="Basic and acidic residues" evidence="1">
    <location>
        <begin position="198"/>
        <end position="215"/>
    </location>
</feature>
<evidence type="ECO:0008006" key="4">
    <source>
        <dbReference type="Google" id="ProtNLM"/>
    </source>
</evidence>
<dbReference type="AlphaFoldDB" id="A0A9W8MNU8"/>
<name>A0A9W8MNU8_9AGAR</name>
<dbReference type="InterPro" id="IPR014848">
    <property type="entry name" value="Rgp1"/>
</dbReference>
<organism evidence="2 3">
    <name type="scientific">Agrocybe chaxingu</name>
    <dbReference type="NCBI Taxonomy" id="84603"/>
    <lineage>
        <taxon>Eukaryota</taxon>
        <taxon>Fungi</taxon>
        <taxon>Dikarya</taxon>
        <taxon>Basidiomycota</taxon>
        <taxon>Agaricomycotina</taxon>
        <taxon>Agaricomycetes</taxon>
        <taxon>Agaricomycetidae</taxon>
        <taxon>Agaricales</taxon>
        <taxon>Agaricineae</taxon>
        <taxon>Strophariaceae</taxon>
        <taxon>Agrocybe</taxon>
    </lineage>
</organism>
<evidence type="ECO:0000313" key="2">
    <source>
        <dbReference type="EMBL" id="KAJ3483506.1"/>
    </source>
</evidence>
<feature type="compositionally biased region" description="Basic and acidic residues" evidence="1">
    <location>
        <begin position="154"/>
        <end position="164"/>
    </location>
</feature>
<keyword evidence="3" id="KW-1185">Reference proteome</keyword>
<comment type="caution">
    <text evidence="2">The sequence shown here is derived from an EMBL/GenBank/DDBJ whole genome shotgun (WGS) entry which is preliminary data.</text>
</comment>
<proteinExistence type="predicted"/>
<dbReference type="Pfam" id="PF08737">
    <property type="entry name" value="Rgp1"/>
    <property type="match status" value="1"/>
</dbReference>
<dbReference type="PANTHER" id="PTHR12507">
    <property type="entry name" value="REDUCED GROWTH PHENOTYPE 1 RGP1, YEAST -RELATED"/>
    <property type="match status" value="1"/>
</dbReference>
<evidence type="ECO:0000256" key="1">
    <source>
        <dbReference type="SAM" id="MobiDB-lite"/>
    </source>
</evidence>
<gene>
    <name evidence="2" type="ORF">NLJ89_g12057</name>
</gene>
<reference evidence="2" key="1">
    <citation type="submission" date="2022-07" db="EMBL/GenBank/DDBJ databases">
        <title>Genome Sequence of Agrocybe chaxingu.</title>
        <authorList>
            <person name="Buettner E."/>
        </authorList>
    </citation>
    <scope>NUCLEOTIDE SEQUENCE</scope>
    <source>
        <strain evidence="2">MP-N11</strain>
    </source>
</reference>
<accession>A0A9W8MNU8</accession>
<dbReference type="EMBL" id="JANKHO010003443">
    <property type="protein sequence ID" value="KAJ3483506.1"/>
    <property type="molecule type" value="Genomic_DNA"/>
</dbReference>
<dbReference type="OrthoDB" id="1918at2759"/>
<protein>
    <recommendedName>
        <fullName evidence="4">Rgp1-domain-containing protein</fullName>
    </recommendedName>
</protein>
<feature type="region of interest" description="Disordered" evidence="1">
    <location>
        <begin position="153"/>
        <end position="218"/>
    </location>
</feature>
<evidence type="ECO:0000313" key="3">
    <source>
        <dbReference type="Proteomes" id="UP001148786"/>
    </source>
</evidence>